<dbReference type="Gene3D" id="3.90.1170.40">
    <property type="entry name" value="Molybdopterin biosynthesis MoaE subunit"/>
    <property type="match status" value="1"/>
</dbReference>
<keyword evidence="15" id="KW-1185">Reference proteome</keyword>
<dbReference type="InterPro" id="IPR003448">
    <property type="entry name" value="Mopterin_biosynth_MoaE"/>
</dbReference>
<reference evidence="14 15" key="1">
    <citation type="journal article" date="2015" name="Genome Announc.">
        <title>Genome Assemblies of Three Soil-Associated Devosia species: D. insulae, D. limi, and D. soli.</title>
        <authorList>
            <person name="Hassan Y.I."/>
            <person name="Lepp D."/>
            <person name="Zhou T."/>
        </authorList>
    </citation>
    <scope>NUCLEOTIDE SEQUENCE [LARGE SCALE GENOMIC DNA]</scope>
    <source>
        <strain evidence="14 15">DS-56</strain>
    </source>
</reference>
<gene>
    <name evidence="14" type="ORF">VW23_002125</name>
</gene>
<dbReference type="UniPathway" id="UPA00344"/>
<comment type="caution">
    <text evidence="14">The sequence shown here is derived from an EMBL/GenBank/DDBJ whole genome shotgun (WGS) entry which is preliminary data.</text>
</comment>
<evidence type="ECO:0000256" key="4">
    <source>
        <dbReference type="ARBA" id="ARBA00013858"/>
    </source>
</evidence>
<dbReference type="CDD" id="cd00756">
    <property type="entry name" value="MoaE"/>
    <property type="match status" value="1"/>
</dbReference>
<dbReference type="OrthoDB" id="9803224at2"/>
<dbReference type="Pfam" id="PF02391">
    <property type="entry name" value="MoaE"/>
    <property type="match status" value="1"/>
</dbReference>
<dbReference type="AlphaFoldDB" id="A0A1E5XLV5"/>
<dbReference type="InterPro" id="IPR036563">
    <property type="entry name" value="MoaE_sf"/>
</dbReference>
<dbReference type="GO" id="GO:0006777">
    <property type="term" value="P:Mo-molybdopterin cofactor biosynthetic process"/>
    <property type="evidence" value="ECO:0007669"/>
    <property type="project" value="UniProtKB-KW"/>
</dbReference>
<feature type="region of interest" description="Disordered" evidence="13">
    <location>
        <begin position="126"/>
        <end position="149"/>
    </location>
</feature>
<comment type="catalytic activity">
    <reaction evidence="12">
        <text>2 [molybdopterin-synthase sulfur-carrier protein]-C-terminal-Gly-aminoethanethioate + cyclic pyranopterin phosphate + H2O = molybdopterin + 2 [molybdopterin-synthase sulfur-carrier protein]-C-terminal Gly-Gly + 2 H(+)</text>
        <dbReference type="Rhea" id="RHEA:26333"/>
        <dbReference type="Rhea" id="RHEA-COMP:12202"/>
        <dbReference type="Rhea" id="RHEA-COMP:19907"/>
        <dbReference type="ChEBI" id="CHEBI:15377"/>
        <dbReference type="ChEBI" id="CHEBI:15378"/>
        <dbReference type="ChEBI" id="CHEBI:58698"/>
        <dbReference type="ChEBI" id="CHEBI:59648"/>
        <dbReference type="ChEBI" id="CHEBI:90778"/>
        <dbReference type="ChEBI" id="CHEBI:232372"/>
        <dbReference type="EC" id="2.8.1.12"/>
    </reaction>
</comment>
<comment type="similarity">
    <text evidence="2">Belongs to the MoaE family.</text>
</comment>
<accession>A0A1E5XLV5</accession>
<dbReference type="PANTHER" id="PTHR23404">
    <property type="entry name" value="MOLYBDOPTERIN SYNTHASE RELATED"/>
    <property type="match status" value="1"/>
</dbReference>
<organism evidence="14 15">
    <name type="scientific">Devosia insulae DS-56</name>
    <dbReference type="NCBI Taxonomy" id="1116389"/>
    <lineage>
        <taxon>Bacteria</taxon>
        <taxon>Pseudomonadati</taxon>
        <taxon>Pseudomonadota</taxon>
        <taxon>Alphaproteobacteria</taxon>
        <taxon>Hyphomicrobiales</taxon>
        <taxon>Devosiaceae</taxon>
        <taxon>Devosia</taxon>
    </lineage>
</organism>
<evidence type="ECO:0000256" key="6">
    <source>
        <dbReference type="ARBA" id="ARBA00025448"/>
    </source>
</evidence>
<evidence type="ECO:0000256" key="12">
    <source>
        <dbReference type="ARBA" id="ARBA00049878"/>
    </source>
</evidence>
<comment type="subunit">
    <text evidence="7">Heterotetramer of 2 MoaD subunits and 2 MoaE subunits. Also stable as homodimer. The enzyme changes between these two forms during catalysis.</text>
</comment>
<feature type="compositionally biased region" description="Basic and acidic residues" evidence="13">
    <location>
        <begin position="126"/>
        <end position="137"/>
    </location>
</feature>
<evidence type="ECO:0000256" key="1">
    <source>
        <dbReference type="ARBA" id="ARBA00005046"/>
    </source>
</evidence>
<keyword evidence="5" id="KW-0501">Molybdenum cofactor biosynthesis</keyword>
<evidence type="ECO:0000256" key="7">
    <source>
        <dbReference type="ARBA" id="ARBA00026066"/>
    </source>
</evidence>
<dbReference type="Proteomes" id="UP000095463">
    <property type="component" value="Unassembled WGS sequence"/>
</dbReference>
<proteinExistence type="inferred from homology"/>
<comment type="pathway">
    <text evidence="1">Cofactor biosynthesis; molybdopterin biosynthesis.</text>
</comment>
<evidence type="ECO:0000256" key="3">
    <source>
        <dbReference type="ARBA" id="ARBA00011950"/>
    </source>
</evidence>
<dbReference type="GO" id="GO:0030366">
    <property type="term" value="F:molybdopterin synthase activity"/>
    <property type="evidence" value="ECO:0007669"/>
    <property type="project" value="UniProtKB-EC"/>
</dbReference>
<evidence type="ECO:0000313" key="14">
    <source>
        <dbReference type="EMBL" id="OEO29559.1"/>
    </source>
</evidence>
<comment type="function">
    <text evidence="6">Converts molybdopterin precursor Z into molybdopterin. This requires the incorporation of two sulfur atoms into precursor Z to generate a dithiolene group. The sulfur is provided by MoaD.</text>
</comment>
<protein>
    <recommendedName>
        <fullName evidence="4">Molybdopterin synthase catalytic subunit</fullName>
        <ecNumber evidence="3">2.8.1.12</ecNumber>
    </recommendedName>
    <alternativeName>
        <fullName evidence="10">MPT synthase subunit 2</fullName>
    </alternativeName>
    <alternativeName>
        <fullName evidence="8">Molybdenum cofactor biosynthesis protein E</fullName>
    </alternativeName>
    <alternativeName>
        <fullName evidence="9">Molybdopterin-converting factor large subunit</fullName>
    </alternativeName>
    <alternativeName>
        <fullName evidence="11">Molybdopterin-converting factor subunit 2</fullName>
    </alternativeName>
</protein>
<dbReference type="EC" id="2.8.1.12" evidence="3"/>
<dbReference type="EMBL" id="LAJE02000279">
    <property type="protein sequence ID" value="OEO29559.1"/>
    <property type="molecule type" value="Genomic_DNA"/>
</dbReference>
<evidence type="ECO:0000313" key="15">
    <source>
        <dbReference type="Proteomes" id="UP000095463"/>
    </source>
</evidence>
<dbReference type="SUPFAM" id="SSF54690">
    <property type="entry name" value="Molybdopterin synthase subunit MoaE"/>
    <property type="match status" value="1"/>
</dbReference>
<evidence type="ECO:0000256" key="13">
    <source>
        <dbReference type="SAM" id="MobiDB-lite"/>
    </source>
</evidence>
<name>A0A1E5XLV5_9HYPH</name>
<evidence type="ECO:0000256" key="10">
    <source>
        <dbReference type="ARBA" id="ARBA00030781"/>
    </source>
</evidence>
<evidence type="ECO:0000256" key="8">
    <source>
        <dbReference type="ARBA" id="ARBA00029745"/>
    </source>
</evidence>
<evidence type="ECO:0000256" key="5">
    <source>
        <dbReference type="ARBA" id="ARBA00023150"/>
    </source>
</evidence>
<evidence type="ECO:0000256" key="2">
    <source>
        <dbReference type="ARBA" id="ARBA00005426"/>
    </source>
</evidence>
<dbReference type="RefSeq" id="WP_069911208.1">
    <property type="nucleotide sequence ID" value="NZ_LAJE02000279.1"/>
</dbReference>
<evidence type="ECO:0000256" key="11">
    <source>
        <dbReference type="ARBA" id="ARBA00032474"/>
    </source>
</evidence>
<evidence type="ECO:0000256" key="9">
    <source>
        <dbReference type="ARBA" id="ARBA00030407"/>
    </source>
</evidence>
<sequence>MSVRLQQAPFDPGAETNAFLAASAGAGAAVTFTGLVRSRPDDPVSTLTLESYPELAEAQIGKAIAEAVVRFGLIKASVIHRHGRLAVGEPIVQVMTLAPHRQAAFDGASFLMDYLKTDAPFWKKEATPEGERWVEAKTEDDDARAKWNK</sequence>